<accession>A0ACC0C3I1</accession>
<proteinExistence type="predicted"/>
<protein>
    <submittedName>
        <fullName evidence="1">Uncharacterized protein</fullName>
    </submittedName>
</protein>
<gene>
    <name evidence="1" type="ORF">M9H77_10399</name>
</gene>
<name>A0ACC0C3I1_CATRO</name>
<evidence type="ECO:0000313" key="2">
    <source>
        <dbReference type="Proteomes" id="UP001060085"/>
    </source>
</evidence>
<dbReference type="Proteomes" id="UP001060085">
    <property type="component" value="Linkage Group LG02"/>
</dbReference>
<sequence>MDSGQSLSDGEILWEISSQRAIEKSSAQRSCSSQLKNIKRPCHGTSRKMAQQEKLSDCEENDNTIQTMKNIEDILNEESLVDVELRYDVDDFKLNKRGNTKKDAGKRDTSDSGITSTDTSPIANEGGNRQDSDLEASNSKLLTSCVSSPTAGGKSDYATVRETIRTFNKFYLQIVQEMHKKEKNGIQGNSEDLKRKRESNSPAELLKASMQLDLKALSKMRATNSIMYPRKRFGHLPGIDVGYQFHSRAEMVALGFHSDWLHRIDYMGKAYSEVEEYKDHTFPLAVALVLCAEDDDSQINSDHIIYTPCGSNRTVDPHQVQNPDISYCYQALKNNMEQSIPIRIAVGHKSSSSHCNKIYTYYGLYKVMECWALTNLSGCLIYKTRLRGVEGQPKLTMNEVYFNKEHSPAVRFKSPGLVSMDISGGQEEIPIPLVNLIDDTPFASTGFTYSKSILVAESVNFPANADGCKCKGSCKNPKNCGCARLNGSKFPYIRHNGGRLTRARDVIFECGPNCGCGPDCINRISQRGIKYHLEVFRTPNKGWAVRTRDFIPSGAPVCEYIGVLRRTHELENVDDNDYIFEIDCLHTIKGVEGRERRLGAVSEPFRNYLEKLDDKYLEQTPEFCIEANSIGNVARFINHSCEPNLFVQCVLSAHHDARLARIVLFASKNIDPFQELTYDYGYPLDSVIGSDGRVIEKPCHCGAATCRKRLY</sequence>
<organism evidence="1 2">
    <name type="scientific">Catharanthus roseus</name>
    <name type="common">Madagascar periwinkle</name>
    <name type="synonym">Vinca rosea</name>
    <dbReference type="NCBI Taxonomy" id="4058"/>
    <lineage>
        <taxon>Eukaryota</taxon>
        <taxon>Viridiplantae</taxon>
        <taxon>Streptophyta</taxon>
        <taxon>Embryophyta</taxon>
        <taxon>Tracheophyta</taxon>
        <taxon>Spermatophyta</taxon>
        <taxon>Magnoliopsida</taxon>
        <taxon>eudicotyledons</taxon>
        <taxon>Gunneridae</taxon>
        <taxon>Pentapetalae</taxon>
        <taxon>asterids</taxon>
        <taxon>lamiids</taxon>
        <taxon>Gentianales</taxon>
        <taxon>Apocynaceae</taxon>
        <taxon>Rauvolfioideae</taxon>
        <taxon>Vinceae</taxon>
        <taxon>Catharanthinae</taxon>
        <taxon>Catharanthus</taxon>
    </lineage>
</organism>
<keyword evidence="2" id="KW-1185">Reference proteome</keyword>
<dbReference type="EMBL" id="CM044702">
    <property type="protein sequence ID" value="KAI5679449.1"/>
    <property type="molecule type" value="Genomic_DNA"/>
</dbReference>
<evidence type="ECO:0000313" key="1">
    <source>
        <dbReference type="EMBL" id="KAI5679449.1"/>
    </source>
</evidence>
<comment type="caution">
    <text evidence="1">The sequence shown here is derived from an EMBL/GenBank/DDBJ whole genome shotgun (WGS) entry which is preliminary data.</text>
</comment>
<reference evidence="2" key="1">
    <citation type="journal article" date="2023" name="Nat. Plants">
        <title>Single-cell RNA sequencing provides a high-resolution roadmap for understanding the multicellular compartmentation of specialized metabolism.</title>
        <authorList>
            <person name="Sun S."/>
            <person name="Shen X."/>
            <person name="Li Y."/>
            <person name="Li Y."/>
            <person name="Wang S."/>
            <person name="Li R."/>
            <person name="Zhang H."/>
            <person name="Shen G."/>
            <person name="Guo B."/>
            <person name="Wei J."/>
            <person name="Xu J."/>
            <person name="St-Pierre B."/>
            <person name="Chen S."/>
            <person name="Sun C."/>
        </authorList>
    </citation>
    <scope>NUCLEOTIDE SEQUENCE [LARGE SCALE GENOMIC DNA]</scope>
</reference>